<evidence type="ECO:0000256" key="6">
    <source>
        <dbReference type="ARBA" id="ARBA00023163"/>
    </source>
</evidence>
<dbReference type="InterPro" id="IPR001083">
    <property type="entry name" value="Cu_fist_DNA-bd_dom"/>
</dbReference>
<evidence type="ECO:0000256" key="2">
    <source>
        <dbReference type="ARBA" id="ARBA00022723"/>
    </source>
</evidence>
<gene>
    <name evidence="10" type="ORF">DAPK24_011940</name>
</gene>
<keyword evidence="11" id="KW-1185">Reference proteome</keyword>
<dbReference type="GO" id="GO:0005507">
    <property type="term" value="F:copper ion binding"/>
    <property type="evidence" value="ECO:0007669"/>
    <property type="project" value="InterPro"/>
</dbReference>
<dbReference type="GO" id="GO:0000978">
    <property type="term" value="F:RNA polymerase II cis-regulatory region sequence-specific DNA binding"/>
    <property type="evidence" value="ECO:0007669"/>
    <property type="project" value="TreeGrafter"/>
</dbReference>
<dbReference type="GO" id="GO:0006879">
    <property type="term" value="P:intracellular iron ion homeostasis"/>
    <property type="evidence" value="ECO:0007669"/>
    <property type="project" value="TreeGrafter"/>
</dbReference>
<dbReference type="SMART" id="SM01090">
    <property type="entry name" value="Copper-fist"/>
    <property type="match status" value="1"/>
</dbReference>
<dbReference type="InterPro" id="IPR051763">
    <property type="entry name" value="Copper_Homeo_Regul"/>
</dbReference>
<dbReference type="AlphaFoldDB" id="A0AAV5QZH9"/>
<dbReference type="PROSITE" id="PS01119">
    <property type="entry name" value="COPPER_FIST_1"/>
    <property type="match status" value="1"/>
</dbReference>
<feature type="compositionally biased region" description="Low complexity" evidence="8">
    <location>
        <begin position="566"/>
        <end position="582"/>
    </location>
</feature>
<evidence type="ECO:0000256" key="1">
    <source>
        <dbReference type="ARBA" id="ARBA00004123"/>
    </source>
</evidence>
<keyword evidence="5" id="KW-0805">Transcription regulation</keyword>
<dbReference type="PANTHER" id="PTHR28088">
    <property type="entry name" value="TRANSCRIPTIONAL ACTIVATOR HAA1-RELATED"/>
    <property type="match status" value="1"/>
</dbReference>
<name>A0AAV5QZH9_PICKL</name>
<dbReference type="PRINTS" id="PR00617">
    <property type="entry name" value="COPPERFIST"/>
</dbReference>
<dbReference type="SMART" id="SM00412">
    <property type="entry name" value="Cu_FIST"/>
    <property type="match status" value="1"/>
</dbReference>
<protein>
    <submittedName>
        <fullName evidence="10">Mac1 protein</fullName>
    </submittedName>
</protein>
<dbReference type="GO" id="GO:0045944">
    <property type="term" value="P:positive regulation of transcription by RNA polymerase II"/>
    <property type="evidence" value="ECO:0007669"/>
    <property type="project" value="TreeGrafter"/>
</dbReference>
<dbReference type="SUPFAM" id="SSF57879">
    <property type="entry name" value="Zinc domain conserved in yeast copper-regulated transcription factors"/>
    <property type="match status" value="1"/>
</dbReference>
<proteinExistence type="predicted"/>
<dbReference type="GO" id="GO:0000981">
    <property type="term" value="F:DNA-binding transcription factor activity, RNA polymerase II-specific"/>
    <property type="evidence" value="ECO:0007669"/>
    <property type="project" value="TreeGrafter"/>
</dbReference>
<keyword evidence="6" id="KW-0804">Transcription</keyword>
<dbReference type="PROSITE" id="PS50073">
    <property type="entry name" value="COPPER_FIST_2"/>
    <property type="match status" value="1"/>
</dbReference>
<evidence type="ECO:0000259" key="9">
    <source>
        <dbReference type="PROSITE" id="PS50073"/>
    </source>
</evidence>
<dbReference type="GO" id="GO:0005634">
    <property type="term" value="C:nucleus"/>
    <property type="evidence" value="ECO:0007669"/>
    <property type="project" value="UniProtKB-SubCell"/>
</dbReference>
<comment type="subcellular location">
    <subcellularLocation>
        <location evidence="1">Nucleus</location>
    </subcellularLocation>
</comment>
<feature type="domain" description="Copper-fist" evidence="9">
    <location>
        <begin position="1"/>
        <end position="40"/>
    </location>
</feature>
<keyword evidence="3" id="KW-0862">Zinc</keyword>
<dbReference type="Pfam" id="PF00649">
    <property type="entry name" value="Copper-fist"/>
    <property type="match status" value="1"/>
</dbReference>
<dbReference type="InterPro" id="IPR036395">
    <property type="entry name" value="Cu_fist_DNA-bd_dom_sf"/>
</dbReference>
<organism evidence="10 11">
    <name type="scientific">Pichia kluyveri</name>
    <name type="common">Yeast</name>
    <dbReference type="NCBI Taxonomy" id="36015"/>
    <lineage>
        <taxon>Eukaryota</taxon>
        <taxon>Fungi</taxon>
        <taxon>Dikarya</taxon>
        <taxon>Ascomycota</taxon>
        <taxon>Saccharomycotina</taxon>
        <taxon>Pichiomycetes</taxon>
        <taxon>Pichiales</taxon>
        <taxon>Pichiaceae</taxon>
        <taxon>Pichia</taxon>
    </lineage>
</organism>
<dbReference type="Proteomes" id="UP001378960">
    <property type="component" value="Unassembled WGS sequence"/>
</dbReference>
<feature type="compositionally biased region" description="Polar residues" evidence="8">
    <location>
        <begin position="584"/>
        <end position="600"/>
    </location>
</feature>
<evidence type="ECO:0000256" key="5">
    <source>
        <dbReference type="ARBA" id="ARBA00023015"/>
    </source>
</evidence>
<dbReference type="EMBL" id="BTGB01000001">
    <property type="protein sequence ID" value="GMM44619.1"/>
    <property type="molecule type" value="Genomic_DNA"/>
</dbReference>
<dbReference type="GO" id="GO:0006878">
    <property type="term" value="P:intracellular copper ion homeostasis"/>
    <property type="evidence" value="ECO:0007669"/>
    <property type="project" value="TreeGrafter"/>
</dbReference>
<evidence type="ECO:0000313" key="11">
    <source>
        <dbReference type="Proteomes" id="UP001378960"/>
    </source>
</evidence>
<dbReference type="PANTHER" id="PTHR28088:SF5">
    <property type="entry name" value="TRANSCRIPTIONAL ACTIVATOR HAA1-RELATED"/>
    <property type="match status" value="1"/>
</dbReference>
<reference evidence="10 11" key="1">
    <citation type="journal article" date="2023" name="Elife">
        <title>Identification of key yeast species and microbe-microbe interactions impacting larval growth of Drosophila in the wild.</title>
        <authorList>
            <person name="Mure A."/>
            <person name="Sugiura Y."/>
            <person name="Maeda R."/>
            <person name="Honda K."/>
            <person name="Sakurai N."/>
            <person name="Takahashi Y."/>
            <person name="Watada M."/>
            <person name="Katoh T."/>
            <person name="Gotoh A."/>
            <person name="Gotoh Y."/>
            <person name="Taniguchi I."/>
            <person name="Nakamura K."/>
            <person name="Hayashi T."/>
            <person name="Katayama T."/>
            <person name="Uemura T."/>
            <person name="Hattori Y."/>
        </authorList>
    </citation>
    <scope>NUCLEOTIDE SEQUENCE [LARGE SCALE GENOMIC DNA]</scope>
    <source>
        <strain evidence="10 11">PK-24</strain>
    </source>
</reference>
<sequence length="703" mass="78065">MILVDGEKYACEQCIRGHRSSICKHIRRPLVLVRARGRPLTDSFQRIAIYAEEIHDEDEKRKALENNDNSKNNLLVAKSIKFSHQPSSSCCGSKKKNEIKTANENENENITVKIENNEDEKKLNDEVEVKVKKENSTVSPSPELVSKPQKSSCCSKQKPQVSSCCSNKKDKVTKPKKSSCKCCVGISCNKNSSPVYILKASKRQVFNVDKNSLRLLDPVVEIPNSKVGLDIIERVSRSKHKNSSGQKLLAQQLDISLDKDKLNNSTKRSIPKSGGDIIQFQVKKQENDINGVNGNINSNDSPSLQQKTEYVNKLLNSLNEDNNPTSDSNSNFNLVQNDNSNALSLADNGFLYDLYIANTCTVPGSCLCPPDQCNCEGCTEHIKYKNSNLSIKQQFDEFPFPSNDNSSDYFNTNTIQKQPNSIMNNNVSNISNSLNNLPEVDSLIGNGNNLNDVLSQFNNSTIKPYGKVEIQSSIPQFEQTFFNKLYQDLSSTKNDNNNNNDNDLMTSPVDEIDECFCDPNHCCCFNCVEHGIINGICISDGSSVITDTNLAVNIQLTNSQFPLNQNSVSSSPSISTQSVISPDFTGNQLDSQGSISNSNSVLNPEFETIMNSNLSDRNKWQILHQSSRMVNKPQILKSADSVDSTNTTSFNDANNLFFNNNLPDLTRNSPDSVIPTTESVSVSDINMSEYMGTTQHLNQNKTL</sequence>
<evidence type="ECO:0000256" key="3">
    <source>
        <dbReference type="ARBA" id="ARBA00022833"/>
    </source>
</evidence>
<evidence type="ECO:0000256" key="8">
    <source>
        <dbReference type="SAM" id="MobiDB-lite"/>
    </source>
</evidence>
<keyword evidence="4" id="KW-0186">Copper</keyword>
<accession>A0AAV5QZH9</accession>
<evidence type="ECO:0000313" key="10">
    <source>
        <dbReference type="EMBL" id="GMM44619.1"/>
    </source>
</evidence>
<comment type="caution">
    <text evidence="10">The sequence shown here is derived from an EMBL/GenBank/DDBJ whole genome shotgun (WGS) entry which is preliminary data.</text>
</comment>
<keyword evidence="2" id="KW-0479">Metal-binding</keyword>
<keyword evidence="7" id="KW-0539">Nucleus</keyword>
<evidence type="ECO:0000256" key="7">
    <source>
        <dbReference type="ARBA" id="ARBA00023242"/>
    </source>
</evidence>
<evidence type="ECO:0000256" key="4">
    <source>
        <dbReference type="ARBA" id="ARBA00023008"/>
    </source>
</evidence>
<feature type="region of interest" description="Disordered" evidence="8">
    <location>
        <begin position="566"/>
        <end position="600"/>
    </location>
</feature>
<dbReference type="Gene3D" id="3.90.430.10">
    <property type="entry name" value="Copper fist DNA-binding domain"/>
    <property type="match status" value="1"/>
</dbReference>
<dbReference type="FunFam" id="3.90.430.10:FF:000001">
    <property type="entry name" value="Copper fist DNA-binding protein"/>
    <property type="match status" value="1"/>
</dbReference>